<organism evidence="3 4">
    <name type="scientific">Dentipellis fragilis</name>
    <dbReference type="NCBI Taxonomy" id="205917"/>
    <lineage>
        <taxon>Eukaryota</taxon>
        <taxon>Fungi</taxon>
        <taxon>Dikarya</taxon>
        <taxon>Basidiomycota</taxon>
        <taxon>Agaricomycotina</taxon>
        <taxon>Agaricomycetes</taxon>
        <taxon>Russulales</taxon>
        <taxon>Hericiaceae</taxon>
        <taxon>Dentipellis</taxon>
    </lineage>
</organism>
<feature type="compositionally biased region" description="Polar residues" evidence="2">
    <location>
        <begin position="26"/>
        <end position="51"/>
    </location>
</feature>
<name>A0A4Y9Y1N3_9AGAM</name>
<evidence type="ECO:0000256" key="1">
    <source>
        <dbReference type="SAM" id="Coils"/>
    </source>
</evidence>
<evidence type="ECO:0000313" key="4">
    <source>
        <dbReference type="Proteomes" id="UP000298327"/>
    </source>
</evidence>
<keyword evidence="1" id="KW-0175">Coiled coil</keyword>
<dbReference type="OrthoDB" id="10473900at2759"/>
<feature type="region of interest" description="Disordered" evidence="2">
    <location>
        <begin position="71"/>
        <end position="95"/>
    </location>
</feature>
<evidence type="ECO:0000256" key="2">
    <source>
        <dbReference type="SAM" id="MobiDB-lite"/>
    </source>
</evidence>
<dbReference type="EMBL" id="SEOQ01000867">
    <property type="protein sequence ID" value="TFY55992.1"/>
    <property type="molecule type" value="Genomic_DNA"/>
</dbReference>
<keyword evidence="4" id="KW-1185">Reference proteome</keyword>
<gene>
    <name evidence="3" type="ORF">EVG20_g9109</name>
</gene>
<sequence>MQPSHYLSGHGTRTSPNAGAYRNKPAGQSSGLQPLNTNQYQQTPTRVQNSKAGFAGCTSHSSVPILYKKLPGSRNPAAHSPCFESSASAPTTSERWEDATSEFQVPAYKHEVPSCLYTSRFSANPYDTTLRDKAPRIWSPSDEDSDDGSPEPHEILRSQSRPTDCYGARAERYETRTDSQSVQKPVAQARTGGRAPRTAEQKARIAKSAANRRAKDKDNLAVIKGRLPPLAYEEYNNRTALEGAIKRFDRDEETIRALEVECASYERRWRDIDAMLTSERRRWVSTKANRCHEHGNADMPPKNEERSSLIGQRDYLLAQWKTVQSVLENMKLSIAQRDAELQSNSANLEILNATVERTATELRYLKGKSRLT</sequence>
<feature type="coiled-coil region" evidence="1">
    <location>
        <begin position="241"/>
        <end position="268"/>
    </location>
</feature>
<comment type="caution">
    <text evidence="3">The sequence shown here is derived from an EMBL/GenBank/DDBJ whole genome shotgun (WGS) entry which is preliminary data.</text>
</comment>
<feature type="compositionally biased region" description="Polar residues" evidence="2">
    <location>
        <begin position="1"/>
        <end position="17"/>
    </location>
</feature>
<feature type="compositionally biased region" description="Polar residues" evidence="2">
    <location>
        <begin position="83"/>
        <end position="93"/>
    </location>
</feature>
<accession>A0A4Y9Y1N3</accession>
<dbReference type="AlphaFoldDB" id="A0A4Y9Y1N3"/>
<evidence type="ECO:0000313" key="3">
    <source>
        <dbReference type="EMBL" id="TFY55992.1"/>
    </source>
</evidence>
<reference evidence="3 4" key="1">
    <citation type="submission" date="2019-02" db="EMBL/GenBank/DDBJ databases">
        <title>Genome sequencing of the rare red list fungi Dentipellis fragilis.</title>
        <authorList>
            <person name="Buettner E."/>
            <person name="Kellner H."/>
        </authorList>
    </citation>
    <scope>NUCLEOTIDE SEQUENCE [LARGE SCALE GENOMIC DNA]</scope>
    <source>
        <strain evidence="3 4">DSM 105465</strain>
    </source>
</reference>
<proteinExistence type="predicted"/>
<feature type="region of interest" description="Disordered" evidence="2">
    <location>
        <begin position="1"/>
        <end position="53"/>
    </location>
</feature>
<dbReference type="Proteomes" id="UP000298327">
    <property type="component" value="Unassembled WGS sequence"/>
</dbReference>
<protein>
    <submittedName>
        <fullName evidence="3">Uncharacterized protein</fullName>
    </submittedName>
</protein>
<feature type="region of interest" description="Disordered" evidence="2">
    <location>
        <begin position="126"/>
        <end position="201"/>
    </location>
</feature>